<dbReference type="EMBL" id="CP001349">
    <property type="protein sequence ID" value="ACL60734.1"/>
    <property type="molecule type" value="Genomic_DNA"/>
</dbReference>
<sequence>MALSDKALSVFAFAAYHQLDSGQKVSRVLVSEQINRTPYQLPPALPTPADETGRTCAL</sequence>
<dbReference type="Proteomes" id="UP000008207">
    <property type="component" value="Chromosome"/>
</dbReference>
<protein>
    <submittedName>
        <fullName evidence="1">Uncharacterized protein</fullName>
    </submittedName>
</protein>
<organism evidence="1 2">
    <name type="scientific">Methylobacterium nodulans (strain LMG 21967 / CNCM I-2342 / ORS 2060)</name>
    <dbReference type="NCBI Taxonomy" id="460265"/>
    <lineage>
        <taxon>Bacteria</taxon>
        <taxon>Pseudomonadati</taxon>
        <taxon>Pseudomonadota</taxon>
        <taxon>Alphaproteobacteria</taxon>
        <taxon>Hyphomicrobiales</taxon>
        <taxon>Methylobacteriaceae</taxon>
        <taxon>Methylobacterium</taxon>
    </lineage>
</organism>
<dbReference type="KEGG" id="mno:Mnod_5906"/>
<dbReference type="OrthoDB" id="8407036at2"/>
<reference evidence="1 2" key="1">
    <citation type="submission" date="2009-01" db="EMBL/GenBank/DDBJ databases">
        <title>Complete sequence of chromosome of Methylobacterium nodulans ORS 2060.</title>
        <authorList>
            <consortium name="US DOE Joint Genome Institute"/>
            <person name="Lucas S."/>
            <person name="Copeland A."/>
            <person name="Lapidus A."/>
            <person name="Glavina del Rio T."/>
            <person name="Dalin E."/>
            <person name="Tice H."/>
            <person name="Bruce D."/>
            <person name="Goodwin L."/>
            <person name="Pitluck S."/>
            <person name="Sims D."/>
            <person name="Brettin T."/>
            <person name="Detter J.C."/>
            <person name="Han C."/>
            <person name="Larimer F."/>
            <person name="Land M."/>
            <person name="Hauser L."/>
            <person name="Kyrpides N."/>
            <person name="Ivanova N."/>
            <person name="Marx C.J."/>
            <person name="Richardson P."/>
        </authorList>
    </citation>
    <scope>NUCLEOTIDE SEQUENCE [LARGE SCALE GENOMIC DNA]</scope>
    <source>
        <strain evidence="2">LMG 21967 / CNCM I-2342 / ORS 2060</strain>
    </source>
</reference>
<dbReference type="RefSeq" id="WP_015932332.1">
    <property type="nucleotide sequence ID" value="NC_011894.1"/>
</dbReference>
<evidence type="ECO:0000313" key="2">
    <source>
        <dbReference type="Proteomes" id="UP000008207"/>
    </source>
</evidence>
<dbReference type="HOGENOM" id="CLU_2974281_0_0_5"/>
<keyword evidence="2" id="KW-1185">Reference proteome</keyword>
<dbReference type="AlphaFoldDB" id="B8IST5"/>
<proteinExistence type="predicted"/>
<accession>B8IST5</accession>
<evidence type="ECO:0000313" key="1">
    <source>
        <dbReference type="EMBL" id="ACL60734.1"/>
    </source>
</evidence>
<gene>
    <name evidence="1" type="ordered locus">Mnod_5906</name>
</gene>
<name>B8IST5_METNO</name>